<gene>
    <name evidence="1" type="ORF">ANE_LOCUS21998</name>
</gene>
<comment type="caution">
    <text evidence="1">The sequence shown here is derived from an EMBL/GenBank/DDBJ whole genome shotgun (WGS) entry which is preliminary data.</text>
</comment>
<proteinExistence type="predicted"/>
<dbReference type="OrthoDB" id="586691at2759"/>
<evidence type="ECO:0000313" key="1">
    <source>
        <dbReference type="EMBL" id="VVB11554.1"/>
    </source>
</evidence>
<dbReference type="AlphaFoldDB" id="A0A565CD49"/>
<reference evidence="1" key="1">
    <citation type="submission" date="2019-07" db="EMBL/GenBank/DDBJ databases">
        <authorList>
            <person name="Dittberner H."/>
        </authorList>
    </citation>
    <scope>NUCLEOTIDE SEQUENCE [LARGE SCALE GENOMIC DNA]</scope>
</reference>
<organism evidence="1 2">
    <name type="scientific">Arabis nemorensis</name>
    <dbReference type="NCBI Taxonomy" id="586526"/>
    <lineage>
        <taxon>Eukaryota</taxon>
        <taxon>Viridiplantae</taxon>
        <taxon>Streptophyta</taxon>
        <taxon>Embryophyta</taxon>
        <taxon>Tracheophyta</taxon>
        <taxon>Spermatophyta</taxon>
        <taxon>Magnoliopsida</taxon>
        <taxon>eudicotyledons</taxon>
        <taxon>Gunneridae</taxon>
        <taxon>Pentapetalae</taxon>
        <taxon>rosids</taxon>
        <taxon>malvids</taxon>
        <taxon>Brassicales</taxon>
        <taxon>Brassicaceae</taxon>
        <taxon>Arabideae</taxon>
        <taxon>Arabis</taxon>
    </lineage>
</organism>
<evidence type="ECO:0008006" key="3">
    <source>
        <dbReference type="Google" id="ProtNLM"/>
    </source>
</evidence>
<sequence length="97" mass="11018">MVIGKKMSVCGGENNNKDPFPNAEFRVGTVWMYNFSGSEEEFALASCFIRQGTVVNKMMIRTTSFPAKKKLKIEAAVAKLEELQTEDQWEELTIKCF</sequence>
<protein>
    <recommendedName>
        <fullName evidence="3">FBD domain-containing protein</fullName>
    </recommendedName>
</protein>
<accession>A0A565CD49</accession>
<dbReference type="EMBL" id="CABITT030000007">
    <property type="protein sequence ID" value="VVB11554.1"/>
    <property type="molecule type" value="Genomic_DNA"/>
</dbReference>
<evidence type="ECO:0000313" key="2">
    <source>
        <dbReference type="Proteomes" id="UP000489600"/>
    </source>
</evidence>
<keyword evidence="2" id="KW-1185">Reference proteome</keyword>
<name>A0A565CD49_9BRAS</name>
<dbReference type="Proteomes" id="UP000489600">
    <property type="component" value="Unassembled WGS sequence"/>
</dbReference>